<evidence type="ECO:0000313" key="3">
    <source>
        <dbReference type="Proteomes" id="UP000189545"/>
    </source>
</evidence>
<keyword evidence="3" id="KW-1185">Reference proteome</keyword>
<organism evidence="2 3">
    <name type="scientific">Shewanella psychrophila</name>
    <dbReference type="NCBI Taxonomy" id="225848"/>
    <lineage>
        <taxon>Bacteria</taxon>
        <taxon>Pseudomonadati</taxon>
        <taxon>Pseudomonadota</taxon>
        <taxon>Gammaproteobacteria</taxon>
        <taxon>Alteromonadales</taxon>
        <taxon>Shewanellaceae</taxon>
        <taxon>Shewanella</taxon>
    </lineage>
</organism>
<dbReference type="AlphaFoldDB" id="A0A1S6HRG7"/>
<protein>
    <submittedName>
        <fullName evidence="2">Flp pilus assembly protein, pilin Flp</fullName>
    </submittedName>
</protein>
<dbReference type="RefSeq" id="WP_077753209.1">
    <property type="nucleotide sequence ID" value="NZ_CP014782.1"/>
</dbReference>
<accession>A0A1S6HRG7</accession>
<proteinExistence type="predicted"/>
<dbReference type="OrthoDB" id="5690605at2"/>
<dbReference type="InterPro" id="IPR007047">
    <property type="entry name" value="Flp_Fap"/>
</dbReference>
<keyword evidence="1" id="KW-0472">Membrane</keyword>
<dbReference type="EMBL" id="CP014782">
    <property type="protein sequence ID" value="AQS38120.1"/>
    <property type="molecule type" value="Genomic_DNA"/>
</dbReference>
<sequence length="70" mass="7447">MNKFYCNTMAFLATYKKDERGVTAIEYGLIAVAMAVALTAVFASDGNLMTALNDAFALITTNLAKMTAGT</sequence>
<dbReference type="STRING" id="225848.Sps_02973"/>
<evidence type="ECO:0000256" key="1">
    <source>
        <dbReference type="SAM" id="Phobius"/>
    </source>
</evidence>
<dbReference type="KEGG" id="spsw:Sps_02973"/>
<dbReference type="Proteomes" id="UP000189545">
    <property type="component" value="Chromosome"/>
</dbReference>
<feature type="transmembrane region" description="Helical" evidence="1">
    <location>
        <begin position="21"/>
        <end position="43"/>
    </location>
</feature>
<keyword evidence="1" id="KW-1133">Transmembrane helix</keyword>
<name>A0A1S6HRG7_9GAMM</name>
<reference evidence="2 3" key="1">
    <citation type="submission" date="2016-03" db="EMBL/GenBank/DDBJ databases">
        <title>Complete genome sequence of Shewanella psychrophila WP2, a deep sea bacterium isolated from west Pacific sediment.</title>
        <authorList>
            <person name="Xu G."/>
            <person name="Jian H."/>
        </authorList>
    </citation>
    <scope>NUCLEOTIDE SEQUENCE [LARGE SCALE GENOMIC DNA]</scope>
    <source>
        <strain evidence="2 3">WP2</strain>
    </source>
</reference>
<gene>
    <name evidence="2" type="ORF">Sps_02973</name>
</gene>
<evidence type="ECO:0000313" key="2">
    <source>
        <dbReference type="EMBL" id="AQS38120.1"/>
    </source>
</evidence>
<keyword evidence="1" id="KW-0812">Transmembrane</keyword>
<dbReference type="Pfam" id="PF04964">
    <property type="entry name" value="Flp_Fap"/>
    <property type="match status" value="1"/>
</dbReference>